<proteinExistence type="predicted"/>
<gene>
    <name evidence="3" type="ORF">TRIATDRAFT_84076</name>
</gene>
<feature type="region of interest" description="Disordered" evidence="1">
    <location>
        <begin position="1"/>
        <end position="20"/>
    </location>
</feature>
<sequence>MSSSEDTPLQQTEDAASVKKHKKGNSAKAYISIILLAAVPSIIFSAATALLVVFTFRNRVILGDGSGELQTSHASDNLSLASRTVRDFIKTGGSDAYYIQFNPSTLTTIASITGKFAPYLSSAIMGLAALFAADFVQKTSQKEQNDKLLTPNQLTLLIGLFSGRLEELWKATRVRANMGGKFAAPISHTLTILIIVTVLGVLIPAVDTWFGIVVKPSEQTQLNFTTPSNHSFGRGFLQGKDCVYSDYHYPCEALKGYGADGNFIPYLPTDKEPFKILNNISTKNTISNISSNSSQSLFYLSDAAISSSKLDFKASAFAISTQCEIIKVQCQQGDRNVFDCTKQLPNRATDVTKVGFKFYNDPSLTGNISYPNYAFLNPLYFYVFLEVGELYGPEGPDVFTGTLEFGCSSTIFDATYAWVDGSIAQFNVSSTNGSIGGVMAAPFMNDNANISQQAVISSLARLSANYSDAVPLTAAAFSYSALALSYIGMESRANIIEQSRSTLTLTRVPIIPFYILITLNALIHDSSLQRRKHQGPGTGLGEIPWLIRPYKGY</sequence>
<dbReference type="eggNOG" id="ENOG502SAP5">
    <property type="taxonomic scope" value="Eukaryota"/>
</dbReference>
<dbReference type="HOGENOM" id="CLU_022944_0_0_1"/>
<keyword evidence="4" id="KW-1185">Reference proteome</keyword>
<dbReference type="OrthoDB" id="3344043at2759"/>
<feature type="transmembrane region" description="Helical" evidence="2">
    <location>
        <begin position="185"/>
        <end position="206"/>
    </location>
</feature>
<dbReference type="Proteomes" id="UP000005426">
    <property type="component" value="Unassembled WGS sequence"/>
</dbReference>
<keyword evidence="2" id="KW-1133">Transmembrane helix</keyword>
<dbReference type="AlphaFoldDB" id="G9P5K5"/>
<keyword evidence="2" id="KW-0812">Transmembrane</keyword>
<evidence type="ECO:0000313" key="4">
    <source>
        <dbReference type="Proteomes" id="UP000005426"/>
    </source>
</evidence>
<feature type="compositionally biased region" description="Polar residues" evidence="1">
    <location>
        <begin position="1"/>
        <end position="14"/>
    </location>
</feature>
<comment type="caution">
    <text evidence="3">The sequence shown here is derived from an EMBL/GenBank/DDBJ whole genome shotgun (WGS) entry which is preliminary data.</text>
</comment>
<reference evidence="3 4" key="1">
    <citation type="journal article" date="2011" name="Genome Biol.">
        <title>Comparative genome sequence analysis underscores mycoparasitism as the ancestral life style of Trichoderma.</title>
        <authorList>
            <person name="Kubicek C.P."/>
            <person name="Herrera-Estrella A."/>
            <person name="Seidl-Seiboth V."/>
            <person name="Martinez D.A."/>
            <person name="Druzhinina I.S."/>
            <person name="Thon M."/>
            <person name="Zeilinger S."/>
            <person name="Casas-Flores S."/>
            <person name="Horwitz B.A."/>
            <person name="Mukherjee P.K."/>
            <person name="Mukherjee M."/>
            <person name="Kredics L."/>
            <person name="Alcaraz L.D."/>
            <person name="Aerts A."/>
            <person name="Antal Z."/>
            <person name="Atanasova L."/>
            <person name="Cervantes-Badillo M.G."/>
            <person name="Challacombe J."/>
            <person name="Chertkov O."/>
            <person name="McCluskey K."/>
            <person name="Coulpier F."/>
            <person name="Deshpande N."/>
            <person name="von Doehren H."/>
            <person name="Ebbole D.J."/>
            <person name="Esquivel-Naranjo E.U."/>
            <person name="Fekete E."/>
            <person name="Flipphi M."/>
            <person name="Glaser F."/>
            <person name="Gomez-Rodriguez E.Y."/>
            <person name="Gruber S."/>
            <person name="Han C."/>
            <person name="Henrissat B."/>
            <person name="Hermosa R."/>
            <person name="Hernandez-Onate M."/>
            <person name="Karaffa L."/>
            <person name="Kosti I."/>
            <person name="Le Crom S."/>
            <person name="Lindquist E."/>
            <person name="Lucas S."/>
            <person name="Luebeck M."/>
            <person name="Luebeck P.S."/>
            <person name="Margeot A."/>
            <person name="Metz B."/>
            <person name="Misra M."/>
            <person name="Nevalainen H."/>
            <person name="Omann M."/>
            <person name="Packer N."/>
            <person name="Perrone G."/>
            <person name="Uresti-Rivera E.E."/>
            <person name="Salamov A."/>
            <person name="Schmoll M."/>
            <person name="Seiboth B."/>
            <person name="Shapiro H."/>
            <person name="Sukno S."/>
            <person name="Tamayo-Ramos J.A."/>
            <person name="Tisch D."/>
            <person name="Wiest A."/>
            <person name="Wilkinson H.H."/>
            <person name="Zhang M."/>
            <person name="Coutinho P.M."/>
            <person name="Kenerley C.M."/>
            <person name="Monte E."/>
            <person name="Baker S.E."/>
            <person name="Grigoriev I.V."/>
        </authorList>
    </citation>
    <scope>NUCLEOTIDE SEQUENCE [LARGE SCALE GENOMIC DNA]</scope>
    <source>
        <strain evidence="4">ATCC 20476 / IMI 206040</strain>
    </source>
</reference>
<dbReference type="EMBL" id="ABDG02000027">
    <property type="protein sequence ID" value="EHK42173.1"/>
    <property type="molecule type" value="Genomic_DNA"/>
</dbReference>
<evidence type="ECO:0000313" key="3">
    <source>
        <dbReference type="EMBL" id="EHK42173.1"/>
    </source>
</evidence>
<protein>
    <submittedName>
        <fullName evidence="3">Uncharacterized protein</fullName>
    </submittedName>
</protein>
<dbReference type="OMA" id="VDYSWVN"/>
<evidence type="ECO:0000256" key="1">
    <source>
        <dbReference type="SAM" id="MobiDB-lite"/>
    </source>
</evidence>
<accession>G9P5K5</accession>
<keyword evidence="2" id="KW-0472">Membrane</keyword>
<organism evidence="3 4">
    <name type="scientific">Hypocrea atroviridis (strain ATCC 20476 / IMI 206040)</name>
    <name type="common">Trichoderma atroviride</name>
    <dbReference type="NCBI Taxonomy" id="452589"/>
    <lineage>
        <taxon>Eukaryota</taxon>
        <taxon>Fungi</taxon>
        <taxon>Dikarya</taxon>
        <taxon>Ascomycota</taxon>
        <taxon>Pezizomycotina</taxon>
        <taxon>Sordariomycetes</taxon>
        <taxon>Hypocreomycetidae</taxon>
        <taxon>Hypocreales</taxon>
        <taxon>Hypocreaceae</taxon>
        <taxon>Trichoderma</taxon>
    </lineage>
</organism>
<name>G9P5K5_HYPAI</name>
<dbReference type="STRING" id="452589.G9P5K5"/>
<evidence type="ECO:0000256" key="2">
    <source>
        <dbReference type="SAM" id="Phobius"/>
    </source>
</evidence>
<feature type="transmembrane region" description="Helical" evidence="2">
    <location>
        <begin position="29"/>
        <end position="56"/>
    </location>
</feature>